<gene>
    <name evidence="3" type="ORF">HZY85_02920</name>
</gene>
<dbReference type="PROSITE" id="PS00092">
    <property type="entry name" value="N6_MTASE"/>
    <property type="match status" value="1"/>
</dbReference>
<keyword evidence="4" id="KW-1185">Reference proteome</keyword>
<dbReference type="EMBL" id="JACBYF010000004">
    <property type="protein sequence ID" value="NYS47147.1"/>
    <property type="molecule type" value="Genomic_DNA"/>
</dbReference>
<accession>A0ABX2SXZ2</accession>
<feature type="domain" description="Methyltransferase small" evidence="2">
    <location>
        <begin position="37"/>
        <end position="121"/>
    </location>
</feature>
<keyword evidence="3" id="KW-0489">Methyltransferase</keyword>
<comment type="caution">
    <text evidence="3">The sequence shown here is derived from an EMBL/GenBank/DDBJ whole genome shotgun (WGS) entry which is preliminary data.</text>
</comment>
<evidence type="ECO:0000313" key="3">
    <source>
        <dbReference type="EMBL" id="NYS47147.1"/>
    </source>
</evidence>
<dbReference type="InterPro" id="IPR050210">
    <property type="entry name" value="tRNA_Adenine-N(6)_MTase"/>
</dbReference>
<evidence type="ECO:0000313" key="4">
    <source>
        <dbReference type="Proteomes" id="UP000531840"/>
    </source>
</evidence>
<evidence type="ECO:0000256" key="1">
    <source>
        <dbReference type="SAM" id="Coils"/>
    </source>
</evidence>
<dbReference type="Pfam" id="PF05175">
    <property type="entry name" value="MTS"/>
    <property type="match status" value="1"/>
</dbReference>
<sequence length="242" mass="28057">MKDNERLDILSKKYKIIQKKDYYSVSTDTFLLADFANVPKKDSKRIIELCSGSGAISMLLREKSDAKITMVEIQEELVELSKRNLKYNNISNIEAINFDVKNIKEKFLPSYYDFVVCNPPYFPVGIMPNQKEKNNHNISRHEILCDLSDVVRAIKYLLKQNGKFAIVHRSYRIADIIKECNDNSLAIKRVRFVYGNKNSQNSKIVLIEGSISKVNDIKIEQPMYIYNEDGSYTEEMKEVYGI</sequence>
<keyword evidence="1" id="KW-0175">Coiled coil</keyword>
<dbReference type="GO" id="GO:0032259">
    <property type="term" value="P:methylation"/>
    <property type="evidence" value="ECO:0007669"/>
    <property type="project" value="UniProtKB-KW"/>
</dbReference>
<keyword evidence="3" id="KW-0808">Transferase</keyword>
<reference evidence="3 4" key="1">
    <citation type="submission" date="2020-07" db="EMBL/GenBank/DDBJ databases">
        <title>MOT database genomes.</title>
        <authorList>
            <person name="Joseph S."/>
            <person name="Aduse-Opoku J."/>
            <person name="Hashim A."/>
            <person name="Wade W."/>
            <person name="Curtis M."/>
        </authorList>
    </citation>
    <scope>NUCLEOTIDE SEQUENCE [LARGE SCALE GENOMIC DNA]</scope>
    <source>
        <strain evidence="3 4">CIP 106318</strain>
    </source>
</reference>
<dbReference type="Proteomes" id="UP000531840">
    <property type="component" value="Unassembled WGS sequence"/>
</dbReference>
<dbReference type="GO" id="GO:0008168">
    <property type="term" value="F:methyltransferase activity"/>
    <property type="evidence" value="ECO:0007669"/>
    <property type="project" value="UniProtKB-KW"/>
</dbReference>
<evidence type="ECO:0000259" key="2">
    <source>
        <dbReference type="Pfam" id="PF05175"/>
    </source>
</evidence>
<dbReference type="SUPFAM" id="SSF53335">
    <property type="entry name" value="S-adenosyl-L-methionine-dependent methyltransferases"/>
    <property type="match status" value="1"/>
</dbReference>
<feature type="coiled-coil region" evidence="1">
    <location>
        <begin position="63"/>
        <end position="90"/>
    </location>
</feature>
<dbReference type="Gene3D" id="3.40.50.150">
    <property type="entry name" value="Vaccinia Virus protein VP39"/>
    <property type="match status" value="1"/>
</dbReference>
<dbReference type="InterPro" id="IPR029063">
    <property type="entry name" value="SAM-dependent_MTases_sf"/>
</dbReference>
<dbReference type="CDD" id="cd02440">
    <property type="entry name" value="AdoMet_MTases"/>
    <property type="match status" value="1"/>
</dbReference>
<dbReference type="InterPro" id="IPR007848">
    <property type="entry name" value="Small_mtfrase_dom"/>
</dbReference>
<dbReference type="PANTHER" id="PTHR47739">
    <property type="entry name" value="TRNA1(VAL) (ADENINE(37)-N6)-METHYLTRANSFERASE"/>
    <property type="match status" value="1"/>
</dbReference>
<dbReference type="InterPro" id="IPR002052">
    <property type="entry name" value="DNA_methylase_N6_adenine_CS"/>
</dbReference>
<proteinExistence type="predicted"/>
<protein>
    <submittedName>
        <fullName evidence="3">Methyltransferase</fullName>
    </submittedName>
</protein>
<organism evidence="3 4">
    <name type="scientific">Gemelliphila palaticanis</name>
    <dbReference type="NCBI Taxonomy" id="81950"/>
    <lineage>
        <taxon>Bacteria</taxon>
        <taxon>Bacillati</taxon>
        <taxon>Bacillota</taxon>
        <taxon>Bacilli</taxon>
        <taxon>Bacillales</taxon>
        <taxon>Gemellaceae</taxon>
        <taxon>Gemelliphila</taxon>
    </lineage>
</organism>
<name>A0ABX2SXZ2_9BACL</name>
<dbReference type="PANTHER" id="PTHR47739:SF1">
    <property type="entry name" value="TRNA1(VAL) (ADENINE(37)-N6)-METHYLTRANSFERASE"/>
    <property type="match status" value="1"/>
</dbReference>